<dbReference type="InterPro" id="IPR044000">
    <property type="entry name" value="Phage_tube_2"/>
</dbReference>
<gene>
    <name evidence="2" type="ORF">SAMN05444272_4626</name>
</gene>
<proteinExistence type="predicted"/>
<dbReference type="OrthoDB" id="1680496at2"/>
<name>A0A1M7PT64_9HYPH</name>
<dbReference type="Pfam" id="PF18906">
    <property type="entry name" value="Phage_tube_2"/>
    <property type="match status" value="1"/>
</dbReference>
<dbReference type="RefSeq" id="WP_073015824.1">
    <property type="nucleotide sequence ID" value="NZ_FRBW01000014.1"/>
</dbReference>
<evidence type="ECO:0008006" key="4">
    <source>
        <dbReference type="Google" id="ProtNLM"/>
    </source>
</evidence>
<protein>
    <recommendedName>
        <fullName evidence="4">Phage tail protein</fullName>
    </recommendedName>
</protein>
<organism evidence="2 3">
    <name type="scientific">Roseibium suaedae</name>
    <dbReference type="NCBI Taxonomy" id="735517"/>
    <lineage>
        <taxon>Bacteria</taxon>
        <taxon>Pseudomonadati</taxon>
        <taxon>Pseudomonadota</taxon>
        <taxon>Alphaproteobacteria</taxon>
        <taxon>Hyphomicrobiales</taxon>
        <taxon>Stappiaceae</taxon>
        <taxon>Roseibium</taxon>
    </lineage>
</organism>
<reference evidence="2 3" key="1">
    <citation type="submission" date="2016-11" db="EMBL/GenBank/DDBJ databases">
        <authorList>
            <person name="Jaros S."/>
            <person name="Januszkiewicz K."/>
            <person name="Wedrychowicz H."/>
        </authorList>
    </citation>
    <scope>NUCLEOTIDE SEQUENCE [LARGE SCALE GENOMIC DNA]</scope>
    <source>
        <strain evidence="2 3">DSM 22153</strain>
    </source>
</reference>
<keyword evidence="3" id="KW-1185">Reference proteome</keyword>
<dbReference type="AlphaFoldDB" id="A0A1M7PT64"/>
<dbReference type="Proteomes" id="UP000186002">
    <property type="component" value="Unassembled WGS sequence"/>
</dbReference>
<feature type="region of interest" description="Disordered" evidence="1">
    <location>
        <begin position="50"/>
        <end position="71"/>
    </location>
</feature>
<evidence type="ECO:0000313" key="3">
    <source>
        <dbReference type="Proteomes" id="UP000186002"/>
    </source>
</evidence>
<evidence type="ECO:0000313" key="2">
    <source>
        <dbReference type="EMBL" id="SHN20662.1"/>
    </source>
</evidence>
<evidence type="ECO:0000256" key="1">
    <source>
        <dbReference type="SAM" id="MobiDB-lite"/>
    </source>
</evidence>
<dbReference type="EMBL" id="FRBW01000014">
    <property type="protein sequence ID" value="SHN20662.1"/>
    <property type="molecule type" value="Genomic_DNA"/>
</dbReference>
<accession>A0A1M7PT64</accession>
<sequence length="322" mass="34081">MATSANPRGKTANLRFKDQGDFSTPAGGDYIQTVFYSESLGEAEGLESDDLLGSERNNNRDQEKPAPGLSTHSGDVVVPLCVNHLPYWLTGLLGAPATTGAGPYVHVFTSGKEELPYRTLEFEKRAGAAFFQHVGCLVSSMSFNFNRSAGYRQVTVGLVGRSEEKLGASAAGAPAALLALAQIPAAKGVLRIDGVTAADFLGGSLQVQNNPAADEALNGTKYVSGYLLDDPATGSGAMQVRYKDETYYDLMKAGEPIEVELEFALSATMKISFLMAAVRFEKGPFAPISGPGGLQAELTFRCEQTPTSPMLTVTVTNGIASY</sequence>
<feature type="region of interest" description="Disordered" evidence="1">
    <location>
        <begin position="1"/>
        <end position="27"/>
    </location>
</feature>
<dbReference type="STRING" id="735517.SAMN05444272_4626"/>